<evidence type="ECO:0000313" key="2">
    <source>
        <dbReference type="EMBL" id="KAL2071997.1"/>
    </source>
</evidence>
<feature type="transmembrane region" description="Helical" evidence="1">
    <location>
        <begin position="299"/>
        <end position="316"/>
    </location>
</feature>
<protein>
    <recommendedName>
        <fullName evidence="4">Non-ribosomal peptide synthetase</fullName>
    </recommendedName>
</protein>
<accession>A0ABR4CQB5</accession>
<reference evidence="2 3" key="1">
    <citation type="journal article" date="2024" name="Commun. Biol.">
        <title>Comparative genomic analysis of thermophilic fungi reveals convergent evolutionary adaptations and gene losses.</title>
        <authorList>
            <person name="Steindorff A.S."/>
            <person name="Aguilar-Pontes M.V."/>
            <person name="Robinson A.J."/>
            <person name="Andreopoulos B."/>
            <person name="LaButti K."/>
            <person name="Kuo A."/>
            <person name="Mondo S."/>
            <person name="Riley R."/>
            <person name="Otillar R."/>
            <person name="Haridas S."/>
            <person name="Lipzen A."/>
            <person name="Grimwood J."/>
            <person name="Schmutz J."/>
            <person name="Clum A."/>
            <person name="Reid I.D."/>
            <person name="Moisan M.C."/>
            <person name="Butler G."/>
            <person name="Nguyen T.T.M."/>
            <person name="Dewar K."/>
            <person name="Conant G."/>
            <person name="Drula E."/>
            <person name="Henrissat B."/>
            <person name="Hansel C."/>
            <person name="Singer S."/>
            <person name="Hutchinson M.I."/>
            <person name="de Vries R.P."/>
            <person name="Natvig D.O."/>
            <person name="Powell A.J."/>
            <person name="Tsang A."/>
            <person name="Grigoriev I.V."/>
        </authorList>
    </citation>
    <scope>NUCLEOTIDE SEQUENCE [LARGE SCALE GENOMIC DNA]</scope>
    <source>
        <strain evidence="2 3">CBS 494.80</strain>
    </source>
</reference>
<dbReference type="Proteomes" id="UP001595075">
    <property type="component" value="Unassembled WGS sequence"/>
</dbReference>
<proteinExistence type="predicted"/>
<dbReference type="EMBL" id="JAZHXI010000004">
    <property type="protein sequence ID" value="KAL2071997.1"/>
    <property type="molecule type" value="Genomic_DNA"/>
</dbReference>
<evidence type="ECO:0008006" key="4">
    <source>
        <dbReference type="Google" id="ProtNLM"/>
    </source>
</evidence>
<feature type="transmembrane region" description="Helical" evidence="1">
    <location>
        <begin position="260"/>
        <end position="279"/>
    </location>
</feature>
<name>A0ABR4CQB5_9HELO</name>
<gene>
    <name evidence="2" type="ORF">VTL71DRAFT_11340</name>
</gene>
<feature type="transmembrane region" description="Helical" evidence="1">
    <location>
        <begin position="192"/>
        <end position="211"/>
    </location>
</feature>
<keyword evidence="1" id="KW-1133">Transmembrane helix</keyword>
<keyword evidence="3" id="KW-1185">Reference proteome</keyword>
<feature type="transmembrane region" description="Helical" evidence="1">
    <location>
        <begin position="162"/>
        <end position="180"/>
    </location>
</feature>
<evidence type="ECO:0000256" key="1">
    <source>
        <dbReference type="SAM" id="Phobius"/>
    </source>
</evidence>
<feature type="transmembrane region" description="Helical" evidence="1">
    <location>
        <begin position="137"/>
        <end position="155"/>
    </location>
</feature>
<organism evidence="2 3">
    <name type="scientific">Oculimacula yallundae</name>
    <dbReference type="NCBI Taxonomy" id="86028"/>
    <lineage>
        <taxon>Eukaryota</taxon>
        <taxon>Fungi</taxon>
        <taxon>Dikarya</taxon>
        <taxon>Ascomycota</taxon>
        <taxon>Pezizomycotina</taxon>
        <taxon>Leotiomycetes</taxon>
        <taxon>Helotiales</taxon>
        <taxon>Ploettnerulaceae</taxon>
        <taxon>Oculimacula</taxon>
    </lineage>
</organism>
<dbReference type="PANTHER" id="PTHR33927:SF1">
    <property type="entry name" value="TRANSMEMBRANE PROTEIN"/>
    <property type="match status" value="1"/>
</dbReference>
<keyword evidence="1" id="KW-0472">Membrane</keyword>
<comment type="caution">
    <text evidence="2">The sequence shown here is derived from an EMBL/GenBank/DDBJ whole genome shotgun (WGS) entry which is preliminary data.</text>
</comment>
<sequence>MHPTWCQSDVTSPYNSSKDFDDAEKGLYDSTSQLPVHPPPVRLDEKTQNYFDVSLSPTSPIHEGITPFSSVPVLALSWPGNGNPPKLTPVIPKKLVKESRWIRAQLWFNTYRKFFTFVTLLNLAGIIMVSLGRFPYAQTHSGALVLGNLLTAVMMRNEMFLRFLYIISIYGLRSWAPIWVKLSVTSILQHVGGIHSGCALSGAGWLIYKIVDIIRHRSIQHRTVIATGIITNVFILTSVLSAFPWIRNYHHNVFERHHRFIGWLGLAATWCFVILGNSYDIKHGHWRHDANSLLSAQELWFAVFMSIFILIPWLTLRKVPVEVEIPSSKVAVLRFDRGIQQGLLGRISRTSVMEYHAFGIISEGTKSPYHYMICGVQGDFTESLVRSPPKFVWTRELKFAGVGHASAMFKRGIRICTGTGIGAALSTCIQDPNWFLIWIGSDQEKTFGSTIAGLIHNNIEPERMILWDSKKRGGRPDTMQLLKDTWKSFGAEVIFITSNMKGNDEMMQGCHAAELNLPAINVVQTFFSAELKHCLSWNVSFFAWLTATACWSCILDREEGSDVDGQFLRDHDFTYDLEFEKGFGAPTLPLAHLMKYVPVLPTQVVVASNNPPKDENRNMTIK</sequence>
<feature type="transmembrane region" description="Helical" evidence="1">
    <location>
        <begin position="223"/>
        <end position="245"/>
    </location>
</feature>
<feature type="transmembrane region" description="Helical" evidence="1">
    <location>
        <begin position="114"/>
        <end position="131"/>
    </location>
</feature>
<dbReference type="InterPro" id="IPR052979">
    <property type="entry name" value="Adenylate-forming_domain"/>
</dbReference>
<dbReference type="PANTHER" id="PTHR33927">
    <property type="entry name" value="TRANSMEMBRANE PROTEIN"/>
    <property type="match status" value="1"/>
</dbReference>
<evidence type="ECO:0000313" key="3">
    <source>
        <dbReference type="Proteomes" id="UP001595075"/>
    </source>
</evidence>
<keyword evidence="1" id="KW-0812">Transmembrane</keyword>